<proteinExistence type="predicted"/>
<name>A0A8K1C2W1_PYTOL</name>
<accession>A0A8K1C2W1</accession>
<gene>
    <name evidence="2" type="ORF">Poli38472_013264</name>
</gene>
<organism evidence="2 3">
    <name type="scientific">Pythium oligandrum</name>
    <name type="common">Mycoparasitic fungus</name>
    <dbReference type="NCBI Taxonomy" id="41045"/>
    <lineage>
        <taxon>Eukaryota</taxon>
        <taxon>Sar</taxon>
        <taxon>Stramenopiles</taxon>
        <taxon>Oomycota</taxon>
        <taxon>Peronosporomycetes</taxon>
        <taxon>Pythiales</taxon>
        <taxon>Pythiaceae</taxon>
        <taxon>Pythium</taxon>
    </lineage>
</organism>
<keyword evidence="3" id="KW-1185">Reference proteome</keyword>
<dbReference type="AlphaFoldDB" id="A0A8K1C2W1"/>
<feature type="region of interest" description="Disordered" evidence="1">
    <location>
        <begin position="94"/>
        <end position="113"/>
    </location>
</feature>
<feature type="compositionally biased region" description="Low complexity" evidence="1">
    <location>
        <begin position="103"/>
        <end position="113"/>
    </location>
</feature>
<protein>
    <submittedName>
        <fullName evidence="2">Uncharacterized protein</fullName>
    </submittedName>
</protein>
<comment type="caution">
    <text evidence="2">The sequence shown here is derived from an EMBL/GenBank/DDBJ whole genome shotgun (WGS) entry which is preliminary data.</text>
</comment>
<feature type="compositionally biased region" description="Polar residues" evidence="1">
    <location>
        <begin position="43"/>
        <end position="54"/>
    </location>
</feature>
<evidence type="ECO:0000313" key="2">
    <source>
        <dbReference type="EMBL" id="TMW55373.1"/>
    </source>
</evidence>
<evidence type="ECO:0000256" key="1">
    <source>
        <dbReference type="SAM" id="MobiDB-lite"/>
    </source>
</evidence>
<reference evidence="2" key="1">
    <citation type="submission" date="2019-03" db="EMBL/GenBank/DDBJ databases">
        <title>Long read genome sequence of the mycoparasitic Pythium oligandrum ATCC 38472 isolated from sugarbeet rhizosphere.</title>
        <authorList>
            <person name="Gaulin E."/>
        </authorList>
    </citation>
    <scope>NUCLEOTIDE SEQUENCE</scope>
    <source>
        <strain evidence="2">ATCC 38472_TT</strain>
    </source>
</reference>
<dbReference type="Proteomes" id="UP000794436">
    <property type="component" value="Unassembled WGS sequence"/>
</dbReference>
<evidence type="ECO:0000313" key="3">
    <source>
        <dbReference type="Proteomes" id="UP000794436"/>
    </source>
</evidence>
<feature type="region of interest" description="Disordered" evidence="1">
    <location>
        <begin position="43"/>
        <end position="66"/>
    </location>
</feature>
<dbReference type="EMBL" id="SPLM01000148">
    <property type="protein sequence ID" value="TMW55373.1"/>
    <property type="molecule type" value="Genomic_DNA"/>
</dbReference>
<sequence length="396" mass="43945">MDVITAEQDALRAILAFLDSTEDDAHSILMTEEKMKPLDVFSTSDAVGTPQKTGQTEDKTRKRRGSTLKSAVDALREEVRNLEAQLFLLQSQRRRSNPKRLKTTAQSESSSAQTASVWKTTAMRQYQQCQEARMLNEQLHEAVATKAKILEGIARLIRRGVGFSDLSTGSFRLPFHSFQDWTPSWLTSATSRLAAEATELYASVDHFLPARPLVLDEVRDIAFTGVNRKGEGVLVDVSRVFSVPFECHATADAIWRVYGGKTPVVDATKRGCIDSLLISVSLTMDIPSQQPIRCHSVLVGRRFNDGEREALVLAGEMYIPEQVEPVCRVDHWIEVSSVDSATQIRIREMSVPMGDRLATGMDASALVAFGVRSSDAVTEMIKRRIENTLLGTRSSL</sequence>